<proteinExistence type="predicted"/>
<evidence type="ECO:0000313" key="2">
    <source>
        <dbReference type="Proteomes" id="UP001217325"/>
    </source>
</evidence>
<reference evidence="1" key="1">
    <citation type="submission" date="2023-02" db="EMBL/GenBank/DDBJ databases">
        <title>A novel hydrolase synthesized by Rhodococcus erythropolis HQ is responsible for the detoxification of Zearalenone.</title>
        <authorList>
            <person name="Hu J."/>
            <person name="Xu J."/>
        </authorList>
    </citation>
    <scope>NUCLEOTIDE SEQUENCE</scope>
    <source>
        <strain evidence="1">HQ</strain>
    </source>
</reference>
<dbReference type="Proteomes" id="UP001217325">
    <property type="component" value="Unassembled WGS sequence"/>
</dbReference>
<accession>A0AAW6LVS1</accession>
<sequence length="267" mass="29101">MTAVNLQDMEARAREILAKVQASDYTCDLVHIDRGDGLGANQMVAYLADRAPDSSVDFDSIVDVDWYCESRHSGMIFEFESLISGNGFDLQDLEDAFPALHDSIREAIEESDSSDPAKDLAGASGSHFFQFHLKDMCWDEVDVDDAESVKAALEMVGLPDSELNRAAVVEAVVNQFSYLKNVMVFGHLDLTDAGDLQEHGGTITDPWLVTMDSWSGACALAKFEGTIRVDAGSVHLDSEFTYGSVDNICGLSAGHFGIEFQVAPKED</sequence>
<name>A0AAW6LVS1_RHOSG</name>
<dbReference type="RefSeq" id="WP_275232347.1">
    <property type="nucleotide sequence ID" value="NZ_JARDXE010000017.1"/>
</dbReference>
<evidence type="ECO:0000313" key="1">
    <source>
        <dbReference type="EMBL" id="MDE8648110.1"/>
    </source>
</evidence>
<dbReference type="EMBL" id="JARDXE010000017">
    <property type="protein sequence ID" value="MDE8648110.1"/>
    <property type="molecule type" value="Genomic_DNA"/>
</dbReference>
<protein>
    <submittedName>
        <fullName evidence="1">Uncharacterized protein</fullName>
    </submittedName>
</protein>
<gene>
    <name evidence="1" type="ORF">PXH69_24390</name>
</gene>
<dbReference type="AlphaFoldDB" id="A0AAW6LVS1"/>
<comment type="caution">
    <text evidence="1">The sequence shown here is derived from an EMBL/GenBank/DDBJ whole genome shotgun (WGS) entry which is preliminary data.</text>
</comment>
<organism evidence="1 2">
    <name type="scientific">Rhodococcus qingshengii</name>
    <dbReference type="NCBI Taxonomy" id="334542"/>
    <lineage>
        <taxon>Bacteria</taxon>
        <taxon>Bacillati</taxon>
        <taxon>Actinomycetota</taxon>
        <taxon>Actinomycetes</taxon>
        <taxon>Mycobacteriales</taxon>
        <taxon>Nocardiaceae</taxon>
        <taxon>Rhodococcus</taxon>
        <taxon>Rhodococcus erythropolis group</taxon>
    </lineage>
</organism>